<comment type="caution">
    <text evidence="2">The sequence shown here is derived from an EMBL/GenBank/DDBJ whole genome shotgun (WGS) entry which is preliminary data.</text>
</comment>
<dbReference type="RefSeq" id="WP_127763632.1">
    <property type="nucleotide sequence ID" value="NZ_SADE01000001.1"/>
</dbReference>
<evidence type="ECO:0000313" key="2">
    <source>
        <dbReference type="EMBL" id="RVU38260.1"/>
    </source>
</evidence>
<proteinExistence type="predicted"/>
<protein>
    <submittedName>
        <fullName evidence="2">Uncharacterized protein</fullName>
    </submittedName>
</protein>
<keyword evidence="3" id="KW-1185">Reference proteome</keyword>
<dbReference type="SUPFAM" id="SSF81442">
    <property type="entry name" value="Cytochrome c oxidase subunit I-like"/>
    <property type="match status" value="1"/>
</dbReference>
<accession>A0A437QUR1</accession>
<name>A0A437QUR1_9PROT</name>
<feature type="transmembrane region" description="Helical" evidence="1">
    <location>
        <begin position="41"/>
        <end position="60"/>
    </location>
</feature>
<dbReference type="OrthoDB" id="9808748at2"/>
<dbReference type="Proteomes" id="UP000287447">
    <property type="component" value="Unassembled WGS sequence"/>
</dbReference>
<feature type="transmembrane region" description="Helical" evidence="1">
    <location>
        <begin position="12"/>
        <end position="29"/>
    </location>
</feature>
<dbReference type="EMBL" id="SADE01000001">
    <property type="protein sequence ID" value="RVU38260.1"/>
    <property type="molecule type" value="Genomic_DNA"/>
</dbReference>
<evidence type="ECO:0000313" key="3">
    <source>
        <dbReference type="Proteomes" id="UP000287447"/>
    </source>
</evidence>
<gene>
    <name evidence="2" type="ORF">EOI86_02900</name>
</gene>
<evidence type="ECO:0000256" key="1">
    <source>
        <dbReference type="SAM" id="Phobius"/>
    </source>
</evidence>
<dbReference type="Gene3D" id="1.20.210.10">
    <property type="entry name" value="Cytochrome c oxidase-like, subunit I domain"/>
    <property type="match status" value="1"/>
</dbReference>
<keyword evidence="1" id="KW-0472">Membrane</keyword>
<feature type="transmembrane region" description="Helical" evidence="1">
    <location>
        <begin position="103"/>
        <end position="121"/>
    </location>
</feature>
<dbReference type="InterPro" id="IPR036927">
    <property type="entry name" value="Cyt_c_oxase-like_su1_sf"/>
</dbReference>
<sequence>MNRGLSVHFLRASVLYALAGMALGIHMAASHDHSQLPTHAHLMLFGWVGMTIYAAVYKLWPDATAGLLPKLHMLAAHAALVVLVAGLYLIYDGNIEIGDPIAAIASVILIANMALFAWIVWRKVR</sequence>
<reference evidence="3" key="1">
    <citation type="submission" date="2019-01" db="EMBL/GenBank/DDBJ databases">
        <title>Gri0909 isolated from a small marine red alga.</title>
        <authorList>
            <person name="Kim J."/>
            <person name="Jeong S.E."/>
            <person name="Jeon C.O."/>
        </authorList>
    </citation>
    <scope>NUCLEOTIDE SEQUENCE [LARGE SCALE GENOMIC DNA]</scope>
    <source>
        <strain evidence="3">Gri0909</strain>
    </source>
</reference>
<feature type="transmembrane region" description="Helical" evidence="1">
    <location>
        <begin position="72"/>
        <end position="91"/>
    </location>
</feature>
<keyword evidence="1" id="KW-1133">Transmembrane helix</keyword>
<organism evidence="2 3">
    <name type="scientific">Hwanghaeella grinnelliae</name>
    <dbReference type="NCBI Taxonomy" id="2500179"/>
    <lineage>
        <taxon>Bacteria</taxon>
        <taxon>Pseudomonadati</taxon>
        <taxon>Pseudomonadota</taxon>
        <taxon>Alphaproteobacteria</taxon>
        <taxon>Rhodospirillales</taxon>
        <taxon>Rhodospirillaceae</taxon>
        <taxon>Hwanghaeella</taxon>
    </lineage>
</organism>
<dbReference type="AlphaFoldDB" id="A0A437QUR1"/>
<keyword evidence="1" id="KW-0812">Transmembrane</keyword>